<dbReference type="AlphaFoldDB" id="A0A0E9PIZ6"/>
<proteinExistence type="predicted"/>
<accession>A0A0E9PIZ6</accession>
<reference evidence="1" key="1">
    <citation type="submission" date="2014-11" db="EMBL/GenBank/DDBJ databases">
        <authorList>
            <person name="Amaro Gonzalez C."/>
        </authorList>
    </citation>
    <scope>NUCLEOTIDE SEQUENCE</scope>
</reference>
<sequence length="18" mass="2049">MDTKVMQKVHTPCVSKIC</sequence>
<evidence type="ECO:0000313" key="1">
    <source>
        <dbReference type="EMBL" id="JAH03808.1"/>
    </source>
</evidence>
<reference evidence="1" key="2">
    <citation type="journal article" date="2015" name="Fish Shellfish Immunol.">
        <title>Early steps in the European eel (Anguilla anguilla)-Vibrio vulnificus interaction in the gills: Role of the RtxA13 toxin.</title>
        <authorList>
            <person name="Callol A."/>
            <person name="Pajuelo D."/>
            <person name="Ebbesson L."/>
            <person name="Teles M."/>
            <person name="MacKenzie S."/>
            <person name="Amaro C."/>
        </authorList>
    </citation>
    <scope>NUCLEOTIDE SEQUENCE</scope>
</reference>
<dbReference type="EMBL" id="GBXM01104769">
    <property type="protein sequence ID" value="JAH03808.1"/>
    <property type="molecule type" value="Transcribed_RNA"/>
</dbReference>
<name>A0A0E9PIZ6_ANGAN</name>
<organism evidence="1">
    <name type="scientific">Anguilla anguilla</name>
    <name type="common">European freshwater eel</name>
    <name type="synonym">Muraena anguilla</name>
    <dbReference type="NCBI Taxonomy" id="7936"/>
    <lineage>
        <taxon>Eukaryota</taxon>
        <taxon>Metazoa</taxon>
        <taxon>Chordata</taxon>
        <taxon>Craniata</taxon>
        <taxon>Vertebrata</taxon>
        <taxon>Euteleostomi</taxon>
        <taxon>Actinopterygii</taxon>
        <taxon>Neopterygii</taxon>
        <taxon>Teleostei</taxon>
        <taxon>Anguilliformes</taxon>
        <taxon>Anguillidae</taxon>
        <taxon>Anguilla</taxon>
    </lineage>
</organism>
<protein>
    <submittedName>
        <fullName evidence="1">Uncharacterized protein</fullName>
    </submittedName>
</protein>